<dbReference type="RefSeq" id="WP_243362802.1">
    <property type="nucleotide sequence ID" value="NZ_JALGBH010000002.1"/>
</dbReference>
<accession>A0ABS9ZZ51</accession>
<dbReference type="Proteomes" id="UP001165460">
    <property type="component" value="Unassembled WGS sequence"/>
</dbReference>
<proteinExistence type="predicted"/>
<feature type="signal peptide" evidence="1">
    <location>
        <begin position="1"/>
        <end position="24"/>
    </location>
</feature>
<dbReference type="EMBL" id="JALGBH010000002">
    <property type="protein sequence ID" value="MCJ0743579.1"/>
    <property type="molecule type" value="Genomic_DNA"/>
</dbReference>
<protein>
    <recommendedName>
        <fullName evidence="4">DUF4440 domain-containing protein</fullName>
    </recommendedName>
</protein>
<gene>
    <name evidence="2" type="ORF">MMF97_12720</name>
</gene>
<evidence type="ECO:0000256" key="1">
    <source>
        <dbReference type="SAM" id="SignalP"/>
    </source>
</evidence>
<keyword evidence="1" id="KW-0732">Signal</keyword>
<evidence type="ECO:0008006" key="4">
    <source>
        <dbReference type="Google" id="ProtNLM"/>
    </source>
</evidence>
<feature type="chain" id="PRO_5045212620" description="DUF4440 domain-containing protein" evidence="1">
    <location>
        <begin position="25"/>
        <end position="279"/>
    </location>
</feature>
<name>A0ABS9ZZ51_9SPHI</name>
<reference evidence="2" key="1">
    <citation type="submission" date="2022-03" db="EMBL/GenBank/DDBJ databases">
        <authorList>
            <person name="Woo C.Y."/>
        </authorList>
    </citation>
    <scope>NUCLEOTIDE SEQUENCE</scope>
    <source>
        <strain evidence="2">CYS-01</strain>
    </source>
</reference>
<keyword evidence="3" id="KW-1185">Reference proteome</keyword>
<comment type="caution">
    <text evidence="2">The sequence shown here is derived from an EMBL/GenBank/DDBJ whole genome shotgun (WGS) entry which is preliminary data.</text>
</comment>
<dbReference type="Gene3D" id="3.10.450.50">
    <property type="match status" value="1"/>
</dbReference>
<sequence length="279" mass="31386">MTNKTAIRFLISMCLISIHGISLAQKVDNTKNEIILSELNFAELASKSSIKQAFEQNLDSTGVIVNGIKIVNGLKAYAAITSDNTARLVWYPTYASMNVDRDFGFTTGPYLFYANKGEKPDATGNYFSIWKKDKNNIFKLIFDGGINHTKIRNDYNIAINEASTKFTALKTEAKTSISTPPRLQTTDDAVPYLSSKVVTLRADQPVLFGKKQYQQPSAQMTYVQKISGYDKSGTIFYCIGNLSNNAQEALQNKFQGYYVQVWRFEKNWEIVADVIQLIK</sequence>
<evidence type="ECO:0000313" key="2">
    <source>
        <dbReference type="EMBL" id="MCJ0743579.1"/>
    </source>
</evidence>
<organism evidence="2 3">
    <name type="scientific">Pedobacter montanisoli</name>
    <dbReference type="NCBI Taxonomy" id="2923277"/>
    <lineage>
        <taxon>Bacteria</taxon>
        <taxon>Pseudomonadati</taxon>
        <taxon>Bacteroidota</taxon>
        <taxon>Sphingobacteriia</taxon>
        <taxon>Sphingobacteriales</taxon>
        <taxon>Sphingobacteriaceae</taxon>
        <taxon>Pedobacter</taxon>
    </lineage>
</organism>
<evidence type="ECO:0000313" key="3">
    <source>
        <dbReference type="Proteomes" id="UP001165460"/>
    </source>
</evidence>